<dbReference type="EMBL" id="JACEFO010001943">
    <property type="protein sequence ID" value="KAF8692372.1"/>
    <property type="molecule type" value="Genomic_DNA"/>
</dbReference>
<organism evidence="3 4">
    <name type="scientific">Digitaria exilis</name>
    <dbReference type="NCBI Taxonomy" id="1010633"/>
    <lineage>
        <taxon>Eukaryota</taxon>
        <taxon>Viridiplantae</taxon>
        <taxon>Streptophyta</taxon>
        <taxon>Embryophyta</taxon>
        <taxon>Tracheophyta</taxon>
        <taxon>Spermatophyta</taxon>
        <taxon>Magnoliopsida</taxon>
        <taxon>Liliopsida</taxon>
        <taxon>Poales</taxon>
        <taxon>Poaceae</taxon>
        <taxon>PACMAD clade</taxon>
        <taxon>Panicoideae</taxon>
        <taxon>Panicodae</taxon>
        <taxon>Paniceae</taxon>
        <taxon>Anthephorinae</taxon>
        <taxon>Digitaria</taxon>
    </lineage>
</organism>
<comment type="caution">
    <text evidence="3">The sequence shown here is derived from an EMBL/GenBank/DDBJ whole genome shotgun (WGS) entry which is preliminary data.</text>
</comment>
<dbReference type="Proteomes" id="UP000636709">
    <property type="component" value="Unassembled WGS sequence"/>
</dbReference>
<accession>A0A835EF98</accession>
<reference evidence="3" key="1">
    <citation type="submission" date="2020-07" db="EMBL/GenBank/DDBJ databases">
        <title>Genome sequence and genetic diversity analysis of an under-domesticated orphan crop, white fonio (Digitaria exilis).</title>
        <authorList>
            <person name="Bennetzen J.L."/>
            <person name="Chen S."/>
            <person name="Ma X."/>
            <person name="Wang X."/>
            <person name="Yssel A.E.J."/>
            <person name="Chaluvadi S.R."/>
            <person name="Johnson M."/>
            <person name="Gangashetty P."/>
            <person name="Hamidou F."/>
            <person name="Sanogo M.D."/>
            <person name="Zwaenepoel A."/>
            <person name="Wallace J."/>
            <person name="Van De Peer Y."/>
            <person name="Van Deynze A."/>
        </authorList>
    </citation>
    <scope>NUCLEOTIDE SEQUENCE</scope>
    <source>
        <tissue evidence="3">Leaves</tissue>
    </source>
</reference>
<evidence type="ECO:0000256" key="2">
    <source>
        <dbReference type="SAM" id="SignalP"/>
    </source>
</evidence>
<proteinExistence type="inferred from homology"/>
<evidence type="ECO:0000313" key="3">
    <source>
        <dbReference type="EMBL" id="KAF8692372.1"/>
    </source>
</evidence>
<dbReference type="AlphaFoldDB" id="A0A835EF98"/>
<evidence type="ECO:0000313" key="4">
    <source>
        <dbReference type="Proteomes" id="UP000636709"/>
    </source>
</evidence>
<name>A0A835EF98_9POAL</name>
<dbReference type="Pfam" id="PF02704">
    <property type="entry name" value="GASA"/>
    <property type="match status" value="1"/>
</dbReference>
<dbReference type="PANTHER" id="PTHR23201:SF80">
    <property type="entry name" value="OS06G0729400 PROTEIN"/>
    <property type="match status" value="1"/>
</dbReference>
<dbReference type="OrthoDB" id="847210at2759"/>
<dbReference type="InterPro" id="IPR003854">
    <property type="entry name" value="GASA"/>
</dbReference>
<feature type="signal peptide" evidence="2">
    <location>
        <begin position="1"/>
        <end position="25"/>
    </location>
</feature>
<keyword evidence="4" id="KW-1185">Reference proteome</keyword>
<protein>
    <submittedName>
        <fullName evidence="3">Uncharacterized protein</fullName>
    </submittedName>
</protein>
<feature type="chain" id="PRO_5032782309" evidence="2">
    <location>
        <begin position="26"/>
        <end position="103"/>
    </location>
</feature>
<comment type="similarity">
    <text evidence="1">Belongs to the GASA family.</text>
</comment>
<sequence>MPTRSSMKKILAVVFILMVVALADADNGPQPLQVQQRLQQIECPSTCLGRCSKNWMNEMCNKMCNVCCNHCGCVPPGTGQATRHLCPCYDTMVNPKTGKLKCP</sequence>
<gene>
    <name evidence="3" type="ORF">HU200_039702</name>
</gene>
<evidence type="ECO:0000256" key="1">
    <source>
        <dbReference type="ARBA" id="ARBA00010582"/>
    </source>
</evidence>
<keyword evidence="2" id="KW-0732">Signal</keyword>
<dbReference type="PANTHER" id="PTHR23201">
    <property type="entry name" value="EXTENSIN, PROLINE-RICH PROTEIN"/>
    <property type="match status" value="1"/>
</dbReference>